<dbReference type="OrthoDB" id="960751at2"/>
<dbReference type="RefSeq" id="WP_084372716.1">
    <property type="nucleotide sequence ID" value="NZ_FWYF01000002.1"/>
</dbReference>
<gene>
    <name evidence="2" type="ORF">SAMN04488029_2039</name>
</gene>
<sequence length="375" mass="43311">MHKHIKTLLVSFFLAISLVKVSSLAIAQPKGEQWLELKNLDIQPHLPKYLLSRKTAVLVSVPWSKKDPNVRADWKTLAEKAHSAFKRMKIDAVAYYYLDDVFASPDANASIAKEMERREIKYILVLEQLPTNSAGVTSYRITISGFNDGPGFISERQKAWQTENPDLNVLLGDMRKDVIRAEMERENYLVPDIPEFFMDAKILQGKRIPTYAMDLKVDKLVIPKFKKYEMEDSTALDASTLQKIAAYNAEVDRRNKRLQEIMLDYPLEYVLSESSDDRDIYNQGHQFVLLSIHGTGKTIREMLNYEIDPYETDYVSIRAGSTLNTLSVDAVVYKYYVKHVYTQDAYLGSRWDADLTWEQALQNFIFHMKDILKVQ</sequence>
<feature type="chain" id="PRO_5012167492" evidence="1">
    <location>
        <begin position="28"/>
        <end position="375"/>
    </location>
</feature>
<evidence type="ECO:0000256" key="1">
    <source>
        <dbReference type="SAM" id="SignalP"/>
    </source>
</evidence>
<protein>
    <submittedName>
        <fullName evidence="2">Uncharacterized protein</fullName>
    </submittedName>
</protein>
<feature type="signal peptide" evidence="1">
    <location>
        <begin position="1"/>
        <end position="27"/>
    </location>
</feature>
<dbReference type="EMBL" id="FWYF01000002">
    <property type="protein sequence ID" value="SMD34492.1"/>
    <property type="molecule type" value="Genomic_DNA"/>
</dbReference>
<reference evidence="2 3" key="1">
    <citation type="submission" date="2017-04" db="EMBL/GenBank/DDBJ databases">
        <authorList>
            <person name="Afonso C.L."/>
            <person name="Miller P.J."/>
            <person name="Scott M.A."/>
            <person name="Spackman E."/>
            <person name="Goraichik I."/>
            <person name="Dimitrov K.M."/>
            <person name="Suarez D.L."/>
            <person name="Swayne D.E."/>
        </authorList>
    </citation>
    <scope>NUCLEOTIDE SEQUENCE [LARGE SCALE GENOMIC DNA]</scope>
    <source>
        <strain evidence="2 3">DSM 26133</strain>
    </source>
</reference>
<evidence type="ECO:0000313" key="3">
    <source>
        <dbReference type="Proteomes" id="UP000192472"/>
    </source>
</evidence>
<dbReference type="AlphaFoldDB" id="A0A1W2GDE3"/>
<organism evidence="2 3">
    <name type="scientific">Reichenbachiella faecimaris</name>
    <dbReference type="NCBI Taxonomy" id="692418"/>
    <lineage>
        <taxon>Bacteria</taxon>
        <taxon>Pseudomonadati</taxon>
        <taxon>Bacteroidota</taxon>
        <taxon>Cytophagia</taxon>
        <taxon>Cytophagales</taxon>
        <taxon>Reichenbachiellaceae</taxon>
        <taxon>Reichenbachiella</taxon>
    </lineage>
</organism>
<proteinExistence type="predicted"/>
<dbReference type="STRING" id="692418.SAMN04488029_2039"/>
<name>A0A1W2GDE3_REIFA</name>
<accession>A0A1W2GDE3</accession>
<keyword evidence="1" id="KW-0732">Signal</keyword>
<dbReference type="Proteomes" id="UP000192472">
    <property type="component" value="Unassembled WGS sequence"/>
</dbReference>
<keyword evidence="3" id="KW-1185">Reference proteome</keyword>
<evidence type="ECO:0000313" key="2">
    <source>
        <dbReference type="EMBL" id="SMD34492.1"/>
    </source>
</evidence>